<evidence type="ECO:0000313" key="1">
    <source>
        <dbReference type="EMBL" id="CAG8437492.1"/>
    </source>
</evidence>
<comment type="caution">
    <text evidence="1">The sequence shown here is derived from an EMBL/GenBank/DDBJ whole genome shotgun (WGS) entry which is preliminary data.</text>
</comment>
<accession>A0A9N8V4S4</accession>
<dbReference type="EMBL" id="CAJVPQ010000020">
    <property type="protein sequence ID" value="CAG8437492.1"/>
    <property type="molecule type" value="Genomic_DNA"/>
</dbReference>
<dbReference type="PANTHER" id="PTHR35385:SF2">
    <property type="entry name" value="PROTEIN B, PUTATIVE-RELATED"/>
    <property type="match status" value="1"/>
</dbReference>
<name>A0A9N8V4S4_9GLOM</name>
<protein>
    <submittedName>
        <fullName evidence="1">16973_t:CDS:1</fullName>
    </submittedName>
</protein>
<dbReference type="AlphaFoldDB" id="A0A9N8V4S4"/>
<dbReference type="Proteomes" id="UP000789570">
    <property type="component" value="Unassembled WGS sequence"/>
</dbReference>
<sequence>MFERLAEIVKDYNNSNRGRAVLQEYDMNSGKAFILCIVTNLICQVHEKIQQAGELCYIDASFSFESLNTSITLFFTSYTVRALPFRLFITSDELEITLEKAINLLKTILLPYAFFGHGPQVGSMVFLTDDLSAEHNALELC</sequence>
<dbReference type="OrthoDB" id="2410897at2759"/>
<proteinExistence type="predicted"/>
<dbReference type="PANTHER" id="PTHR35385">
    <property type="entry name" value="PROTEIN B, PUTATIVE-RELATED-RELATED"/>
    <property type="match status" value="1"/>
</dbReference>
<evidence type="ECO:0000313" key="2">
    <source>
        <dbReference type="Proteomes" id="UP000789570"/>
    </source>
</evidence>
<keyword evidence="2" id="KW-1185">Reference proteome</keyword>
<gene>
    <name evidence="1" type="ORF">FCALED_LOCUS245</name>
</gene>
<organism evidence="1 2">
    <name type="scientific">Funneliformis caledonium</name>
    <dbReference type="NCBI Taxonomy" id="1117310"/>
    <lineage>
        <taxon>Eukaryota</taxon>
        <taxon>Fungi</taxon>
        <taxon>Fungi incertae sedis</taxon>
        <taxon>Mucoromycota</taxon>
        <taxon>Glomeromycotina</taxon>
        <taxon>Glomeromycetes</taxon>
        <taxon>Glomerales</taxon>
        <taxon>Glomeraceae</taxon>
        <taxon>Funneliformis</taxon>
    </lineage>
</organism>
<reference evidence="1" key="1">
    <citation type="submission" date="2021-06" db="EMBL/GenBank/DDBJ databases">
        <authorList>
            <person name="Kallberg Y."/>
            <person name="Tangrot J."/>
            <person name="Rosling A."/>
        </authorList>
    </citation>
    <scope>NUCLEOTIDE SEQUENCE</scope>
    <source>
        <strain evidence="1">UK204</strain>
    </source>
</reference>